<dbReference type="PROSITE" id="PS00041">
    <property type="entry name" value="HTH_ARAC_FAMILY_1"/>
    <property type="match status" value="1"/>
</dbReference>
<evidence type="ECO:0000259" key="4">
    <source>
        <dbReference type="PROSITE" id="PS01124"/>
    </source>
</evidence>
<accession>A0A562SUN5</accession>
<dbReference type="InterPro" id="IPR009057">
    <property type="entry name" value="Homeodomain-like_sf"/>
</dbReference>
<evidence type="ECO:0000256" key="3">
    <source>
        <dbReference type="ARBA" id="ARBA00023163"/>
    </source>
</evidence>
<dbReference type="PANTHER" id="PTHR43280:SF2">
    <property type="entry name" value="HTH-TYPE TRANSCRIPTIONAL REGULATOR EXSA"/>
    <property type="match status" value="1"/>
</dbReference>
<dbReference type="GO" id="GO:0043565">
    <property type="term" value="F:sequence-specific DNA binding"/>
    <property type="evidence" value="ECO:0007669"/>
    <property type="project" value="InterPro"/>
</dbReference>
<dbReference type="Pfam" id="PF14026">
    <property type="entry name" value="SCO4226-like"/>
    <property type="match status" value="1"/>
</dbReference>
<keyword evidence="6" id="KW-1185">Reference proteome</keyword>
<proteinExistence type="predicted"/>
<protein>
    <submittedName>
        <fullName evidence="5">AraC-like DNA-binding protein</fullName>
    </submittedName>
</protein>
<dbReference type="EMBL" id="VLLE01000002">
    <property type="protein sequence ID" value="TWI85005.1"/>
    <property type="molecule type" value="Genomic_DNA"/>
</dbReference>
<evidence type="ECO:0000256" key="2">
    <source>
        <dbReference type="ARBA" id="ARBA00023125"/>
    </source>
</evidence>
<name>A0A562SUN5_9BACT</name>
<dbReference type="SUPFAM" id="SSF46689">
    <property type="entry name" value="Homeodomain-like"/>
    <property type="match status" value="1"/>
</dbReference>
<dbReference type="Gene3D" id="3.30.70.3090">
    <property type="entry name" value="ORF SCO4226, nickel-binding ferredoxin-like monomer"/>
    <property type="match status" value="1"/>
</dbReference>
<dbReference type="GO" id="GO:0003700">
    <property type="term" value="F:DNA-binding transcription factor activity"/>
    <property type="evidence" value="ECO:0007669"/>
    <property type="project" value="InterPro"/>
</dbReference>
<dbReference type="InterPro" id="IPR042557">
    <property type="entry name" value="SCO4226"/>
</dbReference>
<evidence type="ECO:0000256" key="1">
    <source>
        <dbReference type="ARBA" id="ARBA00023015"/>
    </source>
</evidence>
<reference evidence="5 6" key="1">
    <citation type="journal article" date="2015" name="Stand. Genomic Sci.">
        <title>Genomic Encyclopedia of Bacterial and Archaeal Type Strains, Phase III: the genomes of soil and plant-associated and newly described type strains.</title>
        <authorList>
            <person name="Whitman W.B."/>
            <person name="Woyke T."/>
            <person name="Klenk H.P."/>
            <person name="Zhou Y."/>
            <person name="Lilburn T.G."/>
            <person name="Beck B.J."/>
            <person name="De Vos P."/>
            <person name="Vandamme P."/>
            <person name="Eisen J.A."/>
            <person name="Garrity G."/>
            <person name="Hugenholtz P."/>
            <person name="Kyrpides N.C."/>
        </authorList>
    </citation>
    <scope>NUCLEOTIDE SEQUENCE [LARGE SCALE GENOMIC DNA]</scope>
    <source>
        <strain evidence="5 6">CGMCC 1.7271</strain>
    </source>
</reference>
<keyword evidence="3" id="KW-0804">Transcription</keyword>
<dbReference type="Gene3D" id="1.10.10.60">
    <property type="entry name" value="Homeodomain-like"/>
    <property type="match status" value="1"/>
</dbReference>
<gene>
    <name evidence="5" type="ORF">IQ13_0159</name>
</gene>
<keyword evidence="2 5" id="KW-0238">DNA-binding</keyword>
<dbReference type="SMART" id="SM00342">
    <property type="entry name" value="HTH_ARAC"/>
    <property type="match status" value="1"/>
</dbReference>
<organism evidence="5 6">
    <name type="scientific">Lacibacter cauensis</name>
    <dbReference type="NCBI Taxonomy" id="510947"/>
    <lineage>
        <taxon>Bacteria</taxon>
        <taxon>Pseudomonadati</taxon>
        <taxon>Bacteroidota</taxon>
        <taxon>Chitinophagia</taxon>
        <taxon>Chitinophagales</taxon>
        <taxon>Chitinophagaceae</taxon>
        <taxon>Lacibacter</taxon>
    </lineage>
</organism>
<sequence>MPIYMDLHIVPGVNAKDVAEAHRQDVYLEKDHSCKCLTYWVDEMRGHVFCLIDAPSKETVYELHNRSHGLVPHKIIEVQPDFVQSFLGRITDPSDAPLTDNGLLLIDETSYRMIMSVQLPDTVLLQHEAGTESAKKKVQQILEIIRNEITAKNGKEAIQEQHSIIGSFITAEKAVAAGLAIHRQLQQINSSCRISIHAGEPVTQHDKLFGETLQFLHRMHFIQRKEQVGISASVRELVAKELMHKTEEDLFSLSANDEQLLNALFNALEEKYSEADFQMDEYAQSLAMSQSQLYRKTTALTGYSPNDLLKEYRLAKAIERLRKGAQNITEITFDCGFNSPSYFTKCFKKKFGLLPITYQELL</sequence>
<dbReference type="SUPFAM" id="SSF55073">
    <property type="entry name" value="Nucleotide cyclase"/>
    <property type="match status" value="1"/>
</dbReference>
<dbReference type="InterPro" id="IPR029787">
    <property type="entry name" value="Nucleotide_cyclase"/>
</dbReference>
<keyword evidence="1" id="KW-0805">Transcription regulation</keyword>
<dbReference type="InterPro" id="IPR018062">
    <property type="entry name" value="HTH_AraC-typ_CS"/>
</dbReference>
<dbReference type="InterPro" id="IPR025336">
    <property type="entry name" value="SCO4226-like"/>
</dbReference>
<dbReference type="Pfam" id="PF12833">
    <property type="entry name" value="HTH_18"/>
    <property type="match status" value="1"/>
</dbReference>
<dbReference type="InterPro" id="IPR020449">
    <property type="entry name" value="Tscrpt_reg_AraC-type_HTH"/>
</dbReference>
<dbReference type="AlphaFoldDB" id="A0A562SUN5"/>
<dbReference type="Proteomes" id="UP000316167">
    <property type="component" value="Unassembled WGS sequence"/>
</dbReference>
<evidence type="ECO:0000313" key="5">
    <source>
        <dbReference type="EMBL" id="TWI85005.1"/>
    </source>
</evidence>
<comment type="caution">
    <text evidence="5">The sequence shown here is derived from an EMBL/GenBank/DDBJ whole genome shotgun (WGS) entry which is preliminary data.</text>
</comment>
<dbReference type="PROSITE" id="PS01124">
    <property type="entry name" value="HTH_ARAC_FAMILY_2"/>
    <property type="match status" value="1"/>
</dbReference>
<dbReference type="PANTHER" id="PTHR43280">
    <property type="entry name" value="ARAC-FAMILY TRANSCRIPTIONAL REGULATOR"/>
    <property type="match status" value="1"/>
</dbReference>
<evidence type="ECO:0000313" key="6">
    <source>
        <dbReference type="Proteomes" id="UP000316167"/>
    </source>
</evidence>
<dbReference type="Gene3D" id="3.30.70.1230">
    <property type="entry name" value="Nucleotide cyclase"/>
    <property type="match status" value="1"/>
</dbReference>
<dbReference type="PRINTS" id="PR00032">
    <property type="entry name" value="HTHARAC"/>
</dbReference>
<feature type="domain" description="HTH araC/xylS-type" evidence="4">
    <location>
        <begin position="262"/>
        <end position="361"/>
    </location>
</feature>
<dbReference type="InterPro" id="IPR018060">
    <property type="entry name" value="HTH_AraC"/>
</dbReference>